<comment type="cofactor">
    <cofactor evidence="1">
        <name>pyridoxal 5'-phosphate</name>
        <dbReference type="ChEBI" id="CHEBI:597326"/>
    </cofactor>
</comment>
<evidence type="ECO:0000256" key="7">
    <source>
        <dbReference type="ARBA" id="ARBA00011738"/>
    </source>
</evidence>
<accession>A0A0K0XW95</accession>
<protein>
    <recommendedName>
        <fullName evidence="16">Aminodeoxychorismate lyase</fullName>
        <ecNumber evidence="16">4.1.3.38</ecNumber>
    </recommendedName>
</protein>
<dbReference type="GO" id="GO:0008696">
    <property type="term" value="F:4-amino-4-deoxychorismate lyase activity"/>
    <property type="evidence" value="ECO:0007669"/>
    <property type="project" value="UniProtKB-UniRule"/>
</dbReference>
<dbReference type="PANTHER" id="PTHR42743">
    <property type="entry name" value="AMINO-ACID AMINOTRANSFERASE"/>
    <property type="match status" value="1"/>
</dbReference>
<dbReference type="Gene3D" id="3.30.470.10">
    <property type="match status" value="1"/>
</dbReference>
<comment type="pathway">
    <text evidence="4">Amino-acid biosynthesis; L-valine biosynthesis; L-valine from pyruvate: step 4/4.</text>
</comment>
<dbReference type="InterPro" id="IPR017824">
    <property type="entry name" value="Aminodeoxychorismate_lyase_IV"/>
</dbReference>
<keyword evidence="8" id="KW-0663">Pyridoxal phosphate</keyword>
<evidence type="ECO:0000256" key="8">
    <source>
        <dbReference type="ARBA" id="ARBA00022898"/>
    </source>
</evidence>
<evidence type="ECO:0000256" key="14">
    <source>
        <dbReference type="ARBA" id="ARBA00049229"/>
    </source>
</evidence>
<evidence type="ECO:0000256" key="4">
    <source>
        <dbReference type="ARBA" id="ARBA00004931"/>
    </source>
</evidence>
<dbReference type="NCBIfam" id="TIGR03461">
    <property type="entry name" value="pabC_Proteo"/>
    <property type="match status" value="1"/>
</dbReference>
<dbReference type="PATRIC" id="fig|1579979.3.peg.1615"/>
<comment type="function">
    <text evidence="2">Acts on leucine, isoleucine and valine.</text>
</comment>
<comment type="catalytic activity">
    <reaction evidence="12">
        <text>L-valine + 2-oxoglutarate = 3-methyl-2-oxobutanoate + L-glutamate</text>
        <dbReference type="Rhea" id="RHEA:24813"/>
        <dbReference type="ChEBI" id="CHEBI:11851"/>
        <dbReference type="ChEBI" id="CHEBI:16810"/>
        <dbReference type="ChEBI" id="CHEBI:29985"/>
        <dbReference type="ChEBI" id="CHEBI:57762"/>
        <dbReference type="EC" id="2.6.1.42"/>
    </reaction>
</comment>
<evidence type="ECO:0000256" key="2">
    <source>
        <dbReference type="ARBA" id="ARBA00003109"/>
    </source>
</evidence>
<dbReference type="AlphaFoldDB" id="A0A0K0XW95"/>
<comment type="similarity">
    <text evidence="6">Belongs to the class-IV pyridoxal-phosphate-dependent aminotransferase family.</text>
</comment>
<dbReference type="RefSeq" id="WP_049725547.1">
    <property type="nucleotide sequence ID" value="NZ_CP012154.1"/>
</dbReference>
<evidence type="ECO:0000256" key="11">
    <source>
        <dbReference type="ARBA" id="ARBA00035633"/>
    </source>
</evidence>
<proteinExistence type="inferred from homology"/>
<dbReference type="InterPro" id="IPR043131">
    <property type="entry name" value="BCAT-like_N"/>
</dbReference>
<gene>
    <name evidence="17" type="ORF">WM2015_1575</name>
</gene>
<dbReference type="PANTHER" id="PTHR42743:SF11">
    <property type="entry name" value="AMINODEOXYCHORISMATE LYASE"/>
    <property type="match status" value="1"/>
</dbReference>
<dbReference type="GO" id="GO:0030170">
    <property type="term" value="F:pyridoxal phosphate binding"/>
    <property type="evidence" value="ECO:0007669"/>
    <property type="project" value="InterPro"/>
</dbReference>
<evidence type="ECO:0000256" key="15">
    <source>
        <dbReference type="ARBA" id="ARBA00049529"/>
    </source>
</evidence>
<keyword evidence="18" id="KW-1185">Reference proteome</keyword>
<evidence type="ECO:0000256" key="5">
    <source>
        <dbReference type="ARBA" id="ARBA00005072"/>
    </source>
</evidence>
<evidence type="ECO:0000313" key="17">
    <source>
        <dbReference type="EMBL" id="AKS41945.1"/>
    </source>
</evidence>
<dbReference type="Pfam" id="PF01063">
    <property type="entry name" value="Aminotran_4"/>
    <property type="match status" value="1"/>
</dbReference>
<comment type="pathway">
    <text evidence="11">Cofactor biosynthesis; tetrahydrofolate biosynthesis; 4-aminobenzoate from chorismate: step 2/2.</text>
</comment>
<comment type="catalytic activity">
    <reaction evidence="13">
        <text>L-isoleucine + 2-oxoglutarate = (S)-3-methyl-2-oxopentanoate + L-glutamate</text>
        <dbReference type="Rhea" id="RHEA:24801"/>
        <dbReference type="ChEBI" id="CHEBI:16810"/>
        <dbReference type="ChEBI" id="CHEBI:29985"/>
        <dbReference type="ChEBI" id="CHEBI:35146"/>
        <dbReference type="ChEBI" id="CHEBI:58045"/>
        <dbReference type="EC" id="2.6.1.42"/>
    </reaction>
</comment>
<dbReference type="InterPro" id="IPR050571">
    <property type="entry name" value="Class-IV_PLP-Dep_Aminotrnsfr"/>
</dbReference>
<evidence type="ECO:0000256" key="3">
    <source>
        <dbReference type="ARBA" id="ARBA00004824"/>
    </source>
</evidence>
<evidence type="ECO:0000256" key="13">
    <source>
        <dbReference type="ARBA" id="ARBA00048798"/>
    </source>
</evidence>
<comment type="pathway">
    <text evidence="3">Amino-acid biosynthesis; L-isoleucine biosynthesis; L-isoleucine from 2-oxobutanoate: step 4/4.</text>
</comment>
<dbReference type="Proteomes" id="UP000066624">
    <property type="component" value="Chromosome"/>
</dbReference>
<evidence type="ECO:0000256" key="1">
    <source>
        <dbReference type="ARBA" id="ARBA00001933"/>
    </source>
</evidence>
<organism evidence="17 18">
    <name type="scientific">Wenzhouxiangella marina</name>
    <dbReference type="NCBI Taxonomy" id="1579979"/>
    <lineage>
        <taxon>Bacteria</taxon>
        <taxon>Pseudomonadati</taxon>
        <taxon>Pseudomonadota</taxon>
        <taxon>Gammaproteobacteria</taxon>
        <taxon>Chromatiales</taxon>
        <taxon>Wenzhouxiangellaceae</taxon>
        <taxon>Wenzhouxiangella</taxon>
    </lineage>
</organism>
<evidence type="ECO:0000256" key="9">
    <source>
        <dbReference type="ARBA" id="ARBA00022909"/>
    </source>
</evidence>
<dbReference type="EMBL" id="CP012154">
    <property type="protein sequence ID" value="AKS41945.1"/>
    <property type="molecule type" value="Genomic_DNA"/>
</dbReference>
<dbReference type="InterPro" id="IPR043132">
    <property type="entry name" value="BCAT-like_C"/>
</dbReference>
<comment type="catalytic activity">
    <reaction evidence="15">
        <text>4-amino-4-deoxychorismate = 4-aminobenzoate + pyruvate + H(+)</text>
        <dbReference type="Rhea" id="RHEA:16201"/>
        <dbReference type="ChEBI" id="CHEBI:15361"/>
        <dbReference type="ChEBI" id="CHEBI:15378"/>
        <dbReference type="ChEBI" id="CHEBI:17836"/>
        <dbReference type="ChEBI" id="CHEBI:58406"/>
        <dbReference type="EC" id="4.1.3.38"/>
    </reaction>
</comment>
<dbReference type="STRING" id="1579979.WM2015_1575"/>
<evidence type="ECO:0000313" key="18">
    <source>
        <dbReference type="Proteomes" id="UP000066624"/>
    </source>
</evidence>
<name>A0A0K0XW95_9GAMM</name>
<dbReference type="SUPFAM" id="SSF56752">
    <property type="entry name" value="D-aminoacid aminotransferase-like PLP-dependent enzymes"/>
    <property type="match status" value="1"/>
</dbReference>
<dbReference type="Gene3D" id="3.20.10.10">
    <property type="entry name" value="D-amino Acid Aminotransferase, subunit A, domain 2"/>
    <property type="match status" value="1"/>
</dbReference>
<dbReference type="InterPro" id="IPR001544">
    <property type="entry name" value="Aminotrans_IV"/>
</dbReference>
<evidence type="ECO:0000256" key="10">
    <source>
        <dbReference type="ARBA" id="ARBA00023239"/>
    </source>
</evidence>
<reference evidence="17 18" key="1">
    <citation type="submission" date="2015-07" db="EMBL/GenBank/DDBJ databases">
        <authorList>
            <person name="Noorani M."/>
        </authorList>
    </citation>
    <scope>NUCLEOTIDE SEQUENCE [LARGE SCALE GENOMIC DNA]</scope>
    <source>
        <strain evidence="17 18">KCTC 42284</strain>
    </source>
</reference>
<dbReference type="GO" id="GO:0004084">
    <property type="term" value="F:branched-chain-amino-acid transaminase activity"/>
    <property type="evidence" value="ECO:0007669"/>
    <property type="project" value="UniProtKB-EC"/>
</dbReference>
<evidence type="ECO:0000256" key="12">
    <source>
        <dbReference type="ARBA" id="ARBA00048212"/>
    </source>
</evidence>
<dbReference type="KEGG" id="wma:WM2015_1575"/>
<dbReference type="GO" id="GO:0008153">
    <property type="term" value="P:4-aminobenzoate biosynthetic process"/>
    <property type="evidence" value="ECO:0007669"/>
    <property type="project" value="UniProtKB-UniRule"/>
</dbReference>
<dbReference type="InterPro" id="IPR036038">
    <property type="entry name" value="Aminotransferase-like"/>
</dbReference>
<comment type="pathway">
    <text evidence="5">Amino-acid biosynthesis; L-leucine biosynthesis; L-leucine from 3-methyl-2-oxobutanoate: step 4/4.</text>
</comment>
<comment type="subunit">
    <text evidence="7">Homodimer.</text>
</comment>
<keyword evidence="9" id="KW-0289">Folate biosynthesis</keyword>
<dbReference type="EC" id="4.1.3.38" evidence="16"/>
<dbReference type="GO" id="GO:0046656">
    <property type="term" value="P:folic acid biosynthetic process"/>
    <property type="evidence" value="ECO:0007669"/>
    <property type="project" value="UniProtKB-KW"/>
</dbReference>
<sequence>MSRARIDCLIDGRADDRLPADDRGLLYGDALFETMAFLNGRCPLWSRHWTRLRHGAGVLGIPLPEETLVESECRRLLAGDERAVIRLTLTRGSGGRAYWPAPECRPRRILQRRDWPPGIEQQHRSGLRVVRSSIRLEGSPTLGGLKHGNRLEQVLAARECLERGADEAILLDTDGCLAEAIASNLLLLIDGECLAPDSRAAVAGVGLDWLLDQPEAGVRKARLEASDLDRAESIMVINSVAGIRPVRELDGRALEIGGLCRRFQALWTQRLDPPCDD</sequence>
<evidence type="ECO:0000256" key="16">
    <source>
        <dbReference type="NCBIfam" id="TIGR03461"/>
    </source>
</evidence>
<comment type="catalytic activity">
    <reaction evidence="14">
        <text>L-leucine + 2-oxoglutarate = 4-methyl-2-oxopentanoate + L-glutamate</text>
        <dbReference type="Rhea" id="RHEA:18321"/>
        <dbReference type="ChEBI" id="CHEBI:16810"/>
        <dbReference type="ChEBI" id="CHEBI:17865"/>
        <dbReference type="ChEBI" id="CHEBI:29985"/>
        <dbReference type="ChEBI" id="CHEBI:57427"/>
        <dbReference type="EC" id="2.6.1.42"/>
    </reaction>
</comment>
<keyword evidence="10 17" id="KW-0456">Lyase</keyword>
<evidence type="ECO:0000256" key="6">
    <source>
        <dbReference type="ARBA" id="ARBA00009320"/>
    </source>
</evidence>
<dbReference type="OrthoDB" id="9805628at2"/>